<reference evidence="1" key="1">
    <citation type="submission" date="2020-08" db="EMBL/GenBank/DDBJ databases">
        <title>Multicomponent nature underlies the extraordinary mechanical properties of spider dragline silk.</title>
        <authorList>
            <person name="Kono N."/>
            <person name="Nakamura H."/>
            <person name="Mori M."/>
            <person name="Yoshida Y."/>
            <person name="Ohtoshi R."/>
            <person name="Malay A.D."/>
            <person name="Moran D.A.P."/>
            <person name="Tomita M."/>
            <person name="Numata K."/>
            <person name="Arakawa K."/>
        </authorList>
    </citation>
    <scope>NUCLEOTIDE SEQUENCE</scope>
</reference>
<gene>
    <name evidence="1" type="ORF">NPIL_506681</name>
</gene>
<dbReference type="AlphaFoldDB" id="A0A8X6UFJ9"/>
<sequence length="148" mass="16592">MNTFRIRITNQSTPKHSKRTISEANWTSNRIIHLYCVHQQNFASGTNHFNLSTGSDETKSSWNSLIQIKSVLKDKERQLDKDGVDRNLIDGSLRLAGKNITTVSLICSGNEIKHLLAVTNVLSDAIKNDDDDDGDGSFGLMRNFKRSV</sequence>
<proteinExistence type="predicted"/>
<keyword evidence="2" id="KW-1185">Reference proteome</keyword>
<evidence type="ECO:0000313" key="1">
    <source>
        <dbReference type="EMBL" id="GFU09268.1"/>
    </source>
</evidence>
<accession>A0A8X6UFJ9</accession>
<protein>
    <submittedName>
        <fullName evidence="1">Uncharacterized protein</fullName>
    </submittedName>
</protein>
<dbReference type="EMBL" id="BMAW01028819">
    <property type="protein sequence ID" value="GFU09268.1"/>
    <property type="molecule type" value="Genomic_DNA"/>
</dbReference>
<organism evidence="1 2">
    <name type="scientific">Nephila pilipes</name>
    <name type="common">Giant wood spider</name>
    <name type="synonym">Nephila maculata</name>
    <dbReference type="NCBI Taxonomy" id="299642"/>
    <lineage>
        <taxon>Eukaryota</taxon>
        <taxon>Metazoa</taxon>
        <taxon>Ecdysozoa</taxon>
        <taxon>Arthropoda</taxon>
        <taxon>Chelicerata</taxon>
        <taxon>Arachnida</taxon>
        <taxon>Araneae</taxon>
        <taxon>Araneomorphae</taxon>
        <taxon>Entelegynae</taxon>
        <taxon>Araneoidea</taxon>
        <taxon>Nephilidae</taxon>
        <taxon>Nephila</taxon>
    </lineage>
</organism>
<evidence type="ECO:0000313" key="2">
    <source>
        <dbReference type="Proteomes" id="UP000887013"/>
    </source>
</evidence>
<name>A0A8X6UFJ9_NEPPI</name>
<dbReference type="Proteomes" id="UP000887013">
    <property type="component" value="Unassembled WGS sequence"/>
</dbReference>
<comment type="caution">
    <text evidence="1">The sequence shown here is derived from an EMBL/GenBank/DDBJ whole genome shotgun (WGS) entry which is preliminary data.</text>
</comment>